<proteinExistence type="predicted"/>
<sequence length="208" mass="22641">MAELLCNQQPLRSIPNHVLLILGAGPRIGVSVAEKFASNGYKSHCCVYEWEWHQEGFLSLMPIPAVFDARFTCPSVVLYNAAALTHPPDKKSILSISAESVALYPYVAAQQALSGWKTLPKETKKTYIYTGNIMNVSIVPIPLTLDLGMGKSASAFWIGLADAIYSLGPGVSRHGDGKLKVMALDGTAHGEFYAQLANHEENGYVQFK</sequence>
<reference evidence="2" key="1">
    <citation type="journal article" date="2024" name="Front. Bioeng. Biotechnol.">
        <title>Genome-scale model development and genomic sequencing of the oleaginous clade Lipomyces.</title>
        <authorList>
            <person name="Czajka J.J."/>
            <person name="Han Y."/>
            <person name="Kim J."/>
            <person name="Mondo S.J."/>
            <person name="Hofstad B.A."/>
            <person name="Robles A."/>
            <person name="Haridas S."/>
            <person name="Riley R."/>
            <person name="LaButti K."/>
            <person name="Pangilinan J."/>
            <person name="Andreopoulos W."/>
            <person name="Lipzen A."/>
            <person name="Yan J."/>
            <person name="Wang M."/>
            <person name="Ng V."/>
            <person name="Grigoriev I.V."/>
            <person name="Spatafora J.W."/>
            <person name="Magnuson J.K."/>
            <person name="Baker S.E."/>
            <person name="Pomraning K.R."/>
        </authorList>
    </citation>
    <scope>NUCLEOTIDE SEQUENCE [LARGE SCALE GENOMIC DNA]</scope>
    <source>
        <strain evidence="2">CBS 7786</strain>
    </source>
</reference>
<keyword evidence="2" id="KW-1185">Reference proteome</keyword>
<dbReference type="EMBL" id="MU971388">
    <property type="protein sequence ID" value="KAK9236434.1"/>
    <property type="molecule type" value="Genomic_DNA"/>
</dbReference>
<protein>
    <submittedName>
        <fullName evidence="1">Uncharacterized protein</fullName>
    </submittedName>
</protein>
<comment type="caution">
    <text evidence="1">The sequence shown here is derived from an EMBL/GenBank/DDBJ whole genome shotgun (WGS) entry which is preliminary data.</text>
</comment>
<gene>
    <name evidence="1" type="ORF">V1525DRAFT_427080</name>
</gene>
<name>A0ACC3SXR8_LIPKO</name>
<organism evidence="1 2">
    <name type="scientific">Lipomyces kononenkoae</name>
    <name type="common">Yeast</name>
    <dbReference type="NCBI Taxonomy" id="34357"/>
    <lineage>
        <taxon>Eukaryota</taxon>
        <taxon>Fungi</taxon>
        <taxon>Dikarya</taxon>
        <taxon>Ascomycota</taxon>
        <taxon>Saccharomycotina</taxon>
        <taxon>Lipomycetes</taxon>
        <taxon>Lipomycetales</taxon>
        <taxon>Lipomycetaceae</taxon>
        <taxon>Lipomyces</taxon>
    </lineage>
</organism>
<accession>A0ACC3SXR8</accession>
<evidence type="ECO:0000313" key="1">
    <source>
        <dbReference type="EMBL" id="KAK9236434.1"/>
    </source>
</evidence>
<evidence type="ECO:0000313" key="2">
    <source>
        <dbReference type="Proteomes" id="UP001433508"/>
    </source>
</evidence>
<dbReference type="Proteomes" id="UP001433508">
    <property type="component" value="Unassembled WGS sequence"/>
</dbReference>